<evidence type="ECO:0000313" key="2">
    <source>
        <dbReference type="EMBL" id="KAE9194129.1"/>
    </source>
</evidence>
<dbReference type="Proteomes" id="UP000433483">
    <property type="component" value="Unassembled WGS sequence"/>
</dbReference>
<comment type="caution">
    <text evidence="2">The sequence shown here is derived from an EMBL/GenBank/DDBJ whole genome shotgun (WGS) entry which is preliminary data.</text>
</comment>
<accession>A0A6A3X981</accession>
<evidence type="ECO:0000313" key="3">
    <source>
        <dbReference type="Proteomes" id="UP000433483"/>
    </source>
</evidence>
<evidence type="ECO:0000256" key="1">
    <source>
        <dbReference type="SAM" id="SignalP"/>
    </source>
</evidence>
<keyword evidence="3" id="KW-1185">Reference proteome</keyword>
<keyword evidence="1" id="KW-0732">Signal</keyword>
<organism evidence="2 3">
    <name type="scientific">Phytophthora fragariae</name>
    <dbReference type="NCBI Taxonomy" id="53985"/>
    <lineage>
        <taxon>Eukaryota</taxon>
        <taxon>Sar</taxon>
        <taxon>Stramenopiles</taxon>
        <taxon>Oomycota</taxon>
        <taxon>Peronosporomycetes</taxon>
        <taxon>Peronosporales</taxon>
        <taxon>Peronosporaceae</taxon>
        <taxon>Phytophthora</taxon>
    </lineage>
</organism>
<feature type="chain" id="PRO_5025444062" evidence="1">
    <location>
        <begin position="25"/>
        <end position="93"/>
    </location>
</feature>
<reference evidence="2 3" key="1">
    <citation type="submission" date="2018-08" db="EMBL/GenBank/DDBJ databases">
        <title>Genomic investigation of the strawberry pathogen Phytophthora fragariae indicates pathogenicity is determined by transcriptional variation in three key races.</title>
        <authorList>
            <person name="Adams T.M."/>
            <person name="Armitage A.D."/>
            <person name="Sobczyk M.K."/>
            <person name="Bates H.J."/>
            <person name="Dunwell J.M."/>
            <person name="Nellist C.F."/>
            <person name="Harrison R.J."/>
        </authorList>
    </citation>
    <scope>NUCLEOTIDE SEQUENCE [LARGE SCALE GENOMIC DNA]</scope>
    <source>
        <strain evidence="2 3">NOV-27</strain>
    </source>
</reference>
<protein>
    <submittedName>
        <fullName evidence="2">Uncharacterized protein</fullName>
    </submittedName>
</protein>
<sequence length="93" mass="10245">MVCNANHFHFKLTLLICMSNRGIGGNGEWGNLGNWGNWGSREEGDKGELGDFLTFRFLVTNFGSCLISDSSDVVHTYCKPKIPNVTQIPSGVH</sequence>
<name>A0A6A3X981_9STRA</name>
<proteinExistence type="predicted"/>
<gene>
    <name evidence="2" type="ORF">PF005_g17812</name>
</gene>
<dbReference type="AlphaFoldDB" id="A0A6A3X981"/>
<feature type="signal peptide" evidence="1">
    <location>
        <begin position="1"/>
        <end position="24"/>
    </location>
</feature>
<dbReference type="EMBL" id="QXGB01001251">
    <property type="protein sequence ID" value="KAE9194129.1"/>
    <property type="molecule type" value="Genomic_DNA"/>
</dbReference>